<feature type="compositionally biased region" description="Polar residues" evidence="1">
    <location>
        <begin position="163"/>
        <end position="174"/>
    </location>
</feature>
<keyword evidence="3" id="KW-1185">Reference proteome</keyword>
<dbReference type="AlphaFoldDB" id="A0AAV5S295"/>
<feature type="region of interest" description="Disordered" evidence="1">
    <location>
        <begin position="83"/>
        <end position="112"/>
    </location>
</feature>
<evidence type="ECO:0000313" key="3">
    <source>
        <dbReference type="Proteomes" id="UP001377567"/>
    </source>
</evidence>
<feature type="compositionally biased region" description="Basic and acidic residues" evidence="1">
    <location>
        <begin position="175"/>
        <end position="192"/>
    </location>
</feature>
<evidence type="ECO:0000313" key="2">
    <source>
        <dbReference type="EMBL" id="GMM57785.1"/>
    </source>
</evidence>
<reference evidence="2 3" key="1">
    <citation type="journal article" date="2023" name="Elife">
        <title>Identification of key yeast species and microbe-microbe interactions impacting larval growth of Drosophila in the wild.</title>
        <authorList>
            <person name="Mure A."/>
            <person name="Sugiura Y."/>
            <person name="Maeda R."/>
            <person name="Honda K."/>
            <person name="Sakurai N."/>
            <person name="Takahashi Y."/>
            <person name="Watada M."/>
            <person name="Katoh T."/>
            <person name="Gotoh A."/>
            <person name="Gotoh Y."/>
            <person name="Taniguchi I."/>
            <person name="Nakamura K."/>
            <person name="Hayashi T."/>
            <person name="Katayama T."/>
            <person name="Uemura T."/>
            <person name="Hattori Y."/>
        </authorList>
    </citation>
    <scope>NUCLEOTIDE SEQUENCE [LARGE SCALE GENOMIC DNA]</scope>
    <source>
        <strain evidence="2 3">KH-74</strain>
    </source>
</reference>
<dbReference type="EMBL" id="BTGD01000016">
    <property type="protein sequence ID" value="GMM57785.1"/>
    <property type="molecule type" value="Genomic_DNA"/>
</dbReference>
<accession>A0AAV5S295</accession>
<feature type="compositionally biased region" description="Polar residues" evidence="1">
    <location>
        <begin position="83"/>
        <end position="100"/>
    </location>
</feature>
<sequence length="216" mass="25186">MPEIYNFDRADIQDQSATLEERHLTADELAARMATRASLMNVYLQALRSGNMEEIRNARIEILRQLEVDYASLPVRVTPELENSISNTDNHNPAPASSSADGDRTPLVRNTRRRIRRYKINLRFSTSNQSRTELRERTLPPHYSYLQWTEETTRSLLRERNQHVSSRPRSSNTPENRDAEHTSYSDHRRTSVPEDEAYLLEVEENTERLSSLRLSM</sequence>
<evidence type="ECO:0000256" key="1">
    <source>
        <dbReference type="SAM" id="MobiDB-lite"/>
    </source>
</evidence>
<gene>
    <name evidence="2" type="ORF">DAKH74_044010</name>
</gene>
<comment type="caution">
    <text evidence="2">The sequence shown here is derived from an EMBL/GenBank/DDBJ whole genome shotgun (WGS) entry which is preliminary data.</text>
</comment>
<organism evidence="2 3">
    <name type="scientific">Maudiozyma humilis</name>
    <name type="common">Sour dough yeast</name>
    <name type="synonym">Kazachstania humilis</name>
    <dbReference type="NCBI Taxonomy" id="51915"/>
    <lineage>
        <taxon>Eukaryota</taxon>
        <taxon>Fungi</taxon>
        <taxon>Dikarya</taxon>
        <taxon>Ascomycota</taxon>
        <taxon>Saccharomycotina</taxon>
        <taxon>Saccharomycetes</taxon>
        <taxon>Saccharomycetales</taxon>
        <taxon>Saccharomycetaceae</taxon>
        <taxon>Maudiozyma</taxon>
    </lineage>
</organism>
<protein>
    <submittedName>
        <fullName evidence="2">Uncharacterized protein</fullName>
    </submittedName>
</protein>
<name>A0AAV5S295_MAUHU</name>
<dbReference type="Proteomes" id="UP001377567">
    <property type="component" value="Unassembled WGS sequence"/>
</dbReference>
<proteinExistence type="predicted"/>
<feature type="region of interest" description="Disordered" evidence="1">
    <location>
        <begin position="158"/>
        <end position="196"/>
    </location>
</feature>